<dbReference type="PANTHER" id="PTHR14611">
    <property type="entry name" value="TECTONIC FAMILY MEMBER"/>
    <property type="match status" value="1"/>
</dbReference>
<proteinExistence type="predicted"/>
<dbReference type="OrthoDB" id="2104337at2759"/>
<dbReference type="AlphaFoldDB" id="A0A016U193"/>
<feature type="domain" description="Tectonic-1-3" evidence="1">
    <location>
        <begin position="243"/>
        <end position="402"/>
    </location>
</feature>
<evidence type="ECO:0000259" key="1">
    <source>
        <dbReference type="Pfam" id="PF07773"/>
    </source>
</evidence>
<accession>A0A016U193</accession>
<comment type="caution">
    <text evidence="2">The sequence shown here is derived from an EMBL/GenBank/DDBJ whole genome shotgun (WGS) entry which is preliminary data.</text>
</comment>
<dbReference type="GO" id="GO:0035869">
    <property type="term" value="C:ciliary transition zone"/>
    <property type="evidence" value="ECO:0007669"/>
    <property type="project" value="TreeGrafter"/>
</dbReference>
<dbReference type="EMBL" id="JARK01001398">
    <property type="protein sequence ID" value="EYC09034.1"/>
    <property type="molecule type" value="Genomic_DNA"/>
</dbReference>
<protein>
    <recommendedName>
        <fullName evidence="1">Tectonic-1-3 domain-containing protein</fullName>
    </recommendedName>
</protein>
<dbReference type="InterPro" id="IPR040354">
    <property type="entry name" value="TCTN1-3"/>
</dbReference>
<evidence type="ECO:0000313" key="2">
    <source>
        <dbReference type="EMBL" id="EYC09034.1"/>
    </source>
</evidence>
<dbReference type="STRING" id="53326.A0A016U193"/>
<dbReference type="GO" id="GO:0060271">
    <property type="term" value="P:cilium assembly"/>
    <property type="evidence" value="ECO:0007669"/>
    <property type="project" value="TreeGrafter"/>
</dbReference>
<name>A0A016U193_9BILA</name>
<dbReference type="Proteomes" id="UP000024635">
    <property type="component" value="Unassembled WGS sequence"/>
</dbReference>
<sequence>MLLLHLLLFRTVRTAEDSDSTCHGSVLFHRGESILPSTGLFCVVRSNEDTHVDNVPIIQTNEQWEEYLVANPELQPEQIAPDSSPSVLLVRKDNDITEFLLPTSFIGTKCSGTQQVVLGFSQSASCSPLFYPFNETECLSNEFLSAQTLFQPTIVSYGRNISLETSFHSNFSFLPVQWQLNQCQNVIQEVSLEVVLNDTLVADAVVTSIHYTTLTAANHSAFTQTFNVNYRSVFDTVEGREGGGYIQGQEIYALQGDESPVLFSLPISGPCSGEGKTPIKFLVNTTTGCTIRASRCDEAQQAVQRLLEKFAPTRIFSSPPGSSTNHTHALVIFRNRTEGEASASSGCLITTGFMINVHFAKQGSTKSNQQFIVSATYDLETEKIPLTAETTAVVRFAVAFKDVTPPPSFRFAALPHIDLRLPNDFFYPFLAKSTTDVTTTMSVVMILLVCLL</sequence>
<dbReference type="PANTHER" id="PTHR14611:SF2">
    <property type="entry name" value="TECTONIC"/>
    <property type="match status" value="1"/>
</dbReference>
<organism evidence="2 3">
    <name type="scientific">Ancylostoma ceylanicum</name>
    <dbReference type="NCBI Taxonomy" id="53326"/>
    <lineage>
        <taxon>Eukaryota</taxon>
        <taxon>Metazoa</taxon>
        <taxon>Ecdysozoa</taxon>
        <taxon>Nematoda</taxon>
        <taxon>Chromadorea</taxon>
        <taxon>Rhabditida</taxon>
        <taxon>Rhabditina</taxon>
        <taxon>Rhabditomorpha</taxon>
        <taxon>Strongyloidea</taxon>
        <taxon>Ancylostomatidae</taxon>
        <taxon>Ancylostomatinae</taxon>
        <taxon>Ancylostoma</taxon>
    </lineage>
</organism>
<evidence type="ECO:0000313" key="3">
    <source>
        <dbReference type="Proteomes" id="UP000024635"/>
    </source>
</evidence>
<dbReference type="Pfam" id="PF07773">
    <property type="entry name" value="TCTN_DUF1619"/>
    <property type="match status" value="1"/>
</dbReference>
<gene>
    <name evidence="2" type="primary">Acey_s0062.g3315</name>
    <name evidence="2" type="synonym">Acey-tctn-1</name>
    <name evidence="2" type="ORF">Y032_0062g3315</name>
</gene>
<dbReference type="InterPro" id="IPR011677">
    <property type="entry name" value="TCTN1-3_dom"/>
</dbReference>
<reference evidence="3" key="1">
    <citation type="journal article" date="2015" name="Nat. Genet.">
        <title>The genome and transcriptome of the zoonotic hookworm Ancylostoma ceylanicum identify infection-specific gene families.</title>
        <authorList>
            <person name="Schwarz E.M."/>
            <person name="Hu Y."/>
            <person name="Antoshechkin I."/>
            <person name="Miller M.M."/>
            <person name="Sternberg P.W."/>
            <person name="Aroian R.V."/>
        </authorList>
    </citation>
    <scope>NUCLEOTIDE SEQUENCE</scope>
    <source>
        <strain evidence="3">HY135</strain>
    </source>
</reference>
<keyword evidence="3" id="KW-1185">Reference proteome</keyword>